<dbReference type="EMBL" id="UYRT01008187">
    <property type="protein sequence ID" value="VDK44442.1"/>
    <property type="molecule type" value="Genomic_DNA"/>
</dbReference>
<keyword evidence="3" id="KW-1185">Reference proteome</keyword>
<dbReference type="AlphaFoldDB" id="A0A183D6N1"/>
<protein>
    <submittedName>
        <fullName evidence="4">Neur_chan_memb domain-containing protein</fullName>
    </submittedName>
</protein>
<feature type="chain" id="PRO_5043138662" evidence="1">
    <location>
        <begin position="27"/>
        <end position="68"/>
    </location>
</feature>
<organism evidence="4">
    <name type="scientific">Gongylonema pulchrum</name>
    <dbReference type="NCBI Taxonomy" id="637853"/>
    <lineage>
        <taxon>Eukaryota</taxon>
        <taxon>Metazoa</taxon>
        <taxon>Ecdysozoa</taxon>
        <taxon>Nematoda</taxon>
        <taxon>Chromadorea</taxon>
        <taxon>Rhabditida</taxon>
        <taxon>Spirurina</taxon>
        <taxon>Spiruromorpha</taxon>
        <taxon>Spiruroidea</taxon>
        <taxon>Gongylonematidae</taxon>
        <taxon>Gongylonema</taxon>
    </lineage>
</organism>
<name>A0A183D6N1_9BILA</name>
<accession>A0A183D6N1</accession>
<dbReference type="OrthoDB" id="5296287at2759"/>
<reference evidence="4" key="1">
    <citation type="submission" date="2016-06" db="UniProtKB">
        <authorList>
            <consortium name="WormBaseParasite"/>
        </authorList>
    </citation>
    <scope>IDENTIFICATION</scope>
</reference>
<keyword evidence="1" id="KW-0732">Signal</keyword>
<gene>
    <name evidence="2" type="ORF">GPUH_LOCUS4371</name>
</gene>
<proteinExistence type="predicted"/>
<dbReference type="WBParaSite" id="GPUH_0000437901-mRNA-1">
    <property type="protein sequence ID" value="GPUH_0000437901-mRNA-1"/>
    <property type="gene ID" value="GPUH_0000437901"/>
</dbReference>
<evidence type="ECO:0000256" key="1">
    <source>
        <dbReference type="SAM" id="SignalP"/>
    </source>
</evidence>
<evidence type="ECO:0000313" key="4">
    <source>
        <dbReference type="WBParaSite" id="GPUH_0000437901-mRNA-1"/>
    </source>
</evidence>
<reference evidence="2 3" key="2">
    <citation type="submission" date="2018-11" db="EMBL/GenBank/DDBJ databases">
        <authorList>
            <consortium name="Pathogen Informatics"/>
        </authorList>
    </citation>
    <scope>NUCLEOTIDE SEQUENCE [LARGE SCALE GENOMIC DNA]</scope>
</reference>
<feature type="signal peptide" evidence="1">
    <location>
        <begin position="1"/>
        <end position="26"/>
    </location>
</feature>
<evidence type="ECO:0000313" key="2">
    <source>
        <dbReference type="EMBL" id="VDK44442.1"/>
    </source>
</evidence>
<dbReference type="Proteomes" id="UP000271098">
    <property type="component" value="Unassembled WGS sequence"/>
</dbReference>
<sequence>MLPYMVLVILFSIDALVFLSLPETKSRELADQMPPKEELILNSCKSTRTMSIPIDDDDTNINSTGKKP</sequence>
<evidence type="ECO:0000313" key="3">
    <source>
        <dbReference type="Proteomes" id="UP000271098"/>
    </source>
</evidence>